<proteinExistence type="predicted"/>
<dbReference type="KEGG" id="psl:Psta_3904"/>
<gene>
    <name evidence="1" type="ordered locus">Psta_3904</name>
</gene>
<evidence type="ECO:0000313" key="2">
    <source>
        <dbReference type="Proteomes" id="UP000001887"/>
    </source>
</evidence>
<dbReference type="AlphaFoldDB" id="D2R173"/>
<protein>
    <submittedName>
        <fullName evidence="1">Uncharacterized protein</fullName>
    </submittedName>
</protein>
<accession>D2R173</accession>
<dbReference type="Pfam" id="PF22086">
    <property type="entry name" value="DUF6940"/>
    <property type="match status" value="1"/>
</dbReference>
<organism evidence="1 2">
    <name type="scientific">Pirellula staleyi (strain ATCC 27377 / DSM 6068 / ICPB 4128)</name>
    <name type="common">Pirella staleyi</name>
    <dbReference type="NCBI Taxonomy" id="530564"/>
    <lineage>
        <taxon>Bacteria</taxon>
        <taxon>Pseudomonadati</taxon>
        <taxon>Planctomycetota</taxon>
        <taxon>Planctomycetia</taxon>
        <taxon>Pirellulales</taxon>
        <taxon>Pirellulaceae</taxon>
        <taxon>Pirellula</taxon>
    </lineage>
</organism>
<dbReference type="Proteomes" id="UP000001887">
    <property type="component" value="Chromosome"/>
</dbReference>
<evidence type="ECO:0000313" key="1">
    <source>
        <dbReference type="EMBL" id="ADB18558.1"/>
    </source>
</evidence>
<dbReference type="EMBL" id="CP001848">
    <property type="protein sequence ID" value="ADB18558.1"/>
    <property type="molecule type" value="Genomic_DNA"/>
</dbReference>
<name>D2R173_PIRSD</name>
<dbReference type="InterPro" id="IPR054220">
    <property type="entry name" value="DUF6940"/>
</dbReference>
<dbReference type="HOGENOM" id="CLU_087295_0_0_0"/>
<reference evidence="1 2" key="1">
    <citation type="journal article" date="2009" name="Stand. Genomic Sci.">
        <title>Complete genome sequence of Pirellula staleyi type strain (ATCC 27377).</title>
        <authorList>
            <person name="Clum A."/>
            <person name="Tindall B.J."/>
            <person name="Sikorski J."/>
            <person name="Ivanova N."/>
            <person name="Mavrommatis K."/>
            <person name="Lucas S."/>
            <person name="Glavina del Rio T."/>
            <person name="Nolan M."/>
            <person name="Chen F."/>
            <person name="Tice H."/>
            <person name="Pitluck S."/>
            <person name="Cheng J.F."/>
            <person name="Chertkov O."/>
            <person name="Brettin T."/>
            <person name="Han C."/>
            <person name="Detter J.C."/>
            <person name="Kuske C."/>
            <person name="Bruce D."/>
            <person name="Goodwin L."/>
            <person name="Ovchinikova G."/>
            <person name="Pati A."/>
            <person name="Mikhailova N."/>
            <person name="Chen A."/>
            <person name="Palaniappan K."/>
            <person name="Land M."/>
            <person name="Hauser L."/>
            <person name="Chang Y.J."/>
            <person name="Jeffries C.D."/>
            <person name="Chain P."/>
            <person name="Rohde M."/>
            <person name="Goker M."/>
            <person name="Bristow J."/>
            <person name="Eisen J.A."/>
            <person name="Markowitz V."/>
            <person name="Hugenholtz P."/>
            <person name="Kyrpides N.C."/>
            <person name="Klenk H.P."/>
            <person name="Lapidus A."/>
        </authorList>
    </citation>
    <scope>NUCLEOTIDE SEQUENCE [LARGE SCALE GENOMIC DNA]</scope>
    <source>
        <strain evidence="2">ATCC 27377 / DSM 6068 / ICPB 4128</strain>
    </source>
</reference>
<keyword evidence="2" id="KW-1185">Reference proteome</keyword>
<dbReference type="OrthoDB" id="980262at2"/>
<dbReference type="eggNOG" id="ENOG5031WD1">
    <property type="taxonomic scope" value="Bacteria"/>
</dbReference>
<sequence length="197" mass="22575">MTFEAIRSELQPQRVHHYRLHHRGEVLNYKSFLYALAGEPSFRKFFTELLKSADFAGFRWETPPISTSLIDREFEFVLLRSDQFADRETEPEPFAKHFRSDDGSGVVVFSNLGNDATLIAPTPLTCEEAYGHLAAFVRLALPEQVDAMWQQVGETMLRLVSKQPRWLSTAGGGVAWLHVRVDSSPKYFGHTPYREVR</sequence>